<dbReference type="HAMAP" id="MF_00688">
    <property type="entry name" value="Leu_Phe_trans"/>
    <property type="match status" value="1"/>
</dbReference>
<comment type="catalytic activity">
    <reaction evidence="4">
        <text>N-terminal L-lysyl-[protein] + L-leucyl-tRNA(Leu) = N-terminal L-leucyl-L-lysyl-[protein] + tRNA(Leu) + H(+)</text>
        <dbReference type="Rhea" id="RHEA:12340"/>
        <dbReference type="Rhea" id="RHEA-COMP:9613"/>
        <dbReference type="Rhea" id="RHEA-COMP:9622"/>
        <dbReference type="Rhea" id="RHEA-COMP:12670"/>
        <dbReference type="Rhea" id="RHEA-COMP:12671"/>
        <dbReference type="ChEBI" id="CHEBI:15378"/>
        <dbReference type="ChEBI" id="CHEBI:65249"/>
        <dbReference type="ChEBI" id="CHEBI:78442"/>
        <dbReference type="ChEBI" id="CHEBI:78494"/>
        <dbReference type="ChEBI" id="CHEBI:133043"/>
        <dbReference type="EC" id="2.3.2.6"/>
    </reaction>
</comment>
<keyword evidence="6" id="KW-1185">Reference proteome</keyword>
<accession>A0ABS2WRS0</accession>
<reference evidence="5" key="1">
    <citation type="submission" date="2021-02" db="EMBL/GenBank/DDBJ databases">
        <title>Sulfurospirillum tamanensis sp. nov.</title>
        <authorList>
            <person name="Frolova A."/>
            <person name="Merkel A."/>
            <person name="Slobodkin A."/>
        </authorList>
    </citation>
    <scope>NUCLEOTIDE SEQUENCE</scope>
    <source>
        <strain evidence="5">T05b</strain>
    </source>
</reference>
<dbReference type="InterPro" id="IPR004616">
    <property type="entry name" value="Leu/Phe-tRNA_Trfase"/>
</dbReference>
<dbReference type="GO" id="GO:0008914">
    <property type="term" value="F:leucyl-tRNA--protein transferase activity"/>
    <property type="evidence" value="ECO:0007669"/>
    <property type="project" value="UniProtKB-EC"/>
</dbReference>
<comment type="function">
    <text evidence="4">Functions in the N-end rule pathway of protein degradation where it conjugates Leu, Phe and, less efficiently, Met from aminoacyl-tRNAs to the N-termini of proteins containing an N-terminal arginine or lysine.</text>
</comment>
<dbReference type="InterPro" id="IPR042203">
    <property type="entry name" value="Leu/Phe-tRNA_Trfase_C"/>
</dbReference>
<dbReference type="InterPro" id="IPR042221">
    <property type="entry name" value="Leu/Phe-tRNA_Trfase_N"/>
</dbReference>
<organism evidence="5 6">
    <name type="scientific">Sulfurospirillum tamanense</name>
    <dbReference type="NCBI Taxonomy" id="2813362"/>
    <lineage>
        <taxon>Bacteria</taxon>
        <taxon>Pseudomonadati</taxon>
        <taxon>Campylobacterota</taxon>
        <taxon>Epsilonproteobacteria</taxon>
        <taxon>Campylobacterales</taxon>
        <taxon>Sulfurospirillaceae</taxon>
        <taxon>Sulfurospirillum</taxon>
    </lineage>
</organism>
<name>A0ABS2WRS0_9BACT</name>
<comment type="caution">
    <text evidence="5">The sequence shown here is derived from an EMBL/GenBank/DDBJ whole genome shotgun (WGS) entry which is preliminary data.</text>
</comment>
<dbReference type="EC" id="2.3.2.6" evidence="4"/>
<dbReference type="Gene3D" id="3.40.630.70">
    <property type="entry name" value="Leucyl/phenylalanyl-tRNA-protein transferase, C-terminal domain"/>
    <property type="match status" value="1"/>
</dbReference>
<proteinExistence type="inferred from homology"/>
<evidence type="ECO:0000256" key="2">
    <source>
        <dbReference type="ARBA" id="ARBA00022679"/>
    </source>
</evidence>
<comment type="catalytic activity">
    <reaction evidence="4">
        <text>L-phenylalanyl-tRNA(Phe) + an N-terminal L-alpha-aminoacyl-[protein] = an N-terminal L-phenylalanyl-L-alpha-aminoacyl-[protein] + tRNA(Phe)</text>
        <dbReference type="Rhea" id="RHEA:43632"/>
        <dbReference type="Rhea" id="RHEA-COMP:9668"/>
        <dbReference type="Rhea" id="RHEA-COMP:9699"/>
        <dbReference type="Rhea" id="RHEA-COMP:10636"/>
        <dbReference type="Rhea" id="RHEA-COMP:10637"/>
        <dbReference type="ChEBI" id="CHEBI:78442"/>
        <dbReference type="ChEBI" id="CHEBI:78531"/>
        <dbReference type="ChEBI" id="CHEBI:78597"/>
        <dbReference type="ChEBI" id="CHEBI:83561"/>
        <dbReference type="EC" id="2.3.2.6"/>
    </reaction>
</comment>
<dbReference type="InterPro" id="IPR016181">
    <property type="entry name" value="Acyl_CoA_acyltransferase"/>
</dbReference>
<dbReference type="Pfam" id="PF03588">
    <property type="entry name" value="Leu_Phe_trans"/>
    <property type="match status" value="1"/>
</dbReference>
<keyword evidence="2 4" id="KW-0808">Transferase</keyword>
<dbReference type="PANTHER" id="PTHR30098:SF2">
    <property type="entry name" value="LEUCYL_PHENYLALANYL-TRNA--PROTEIN TRANSFERASE"/>
    <property type="match status" value="1"/>
</dbReference>
<evidence type="ECO:0000256" key="1">
    <source>
        <dbReference type="ARBA" id="ARBA00022490"/>
    </source>
</evidence>
<dbReference type="NCBIfam" id="TIGR00667">
    <property type="entry name" value="aat"/>
    <property type="match status" value="1"/>
</dbReference>
<comment type="similarity">
    <text evidence="4">Belongs to the L/F-transferase family.</text>
</comment>
<dbReference type="PANTHER" id="PTHR30098">
    <property type="entry name" value="LEUCYL/PHENYLALANYL-TRNA--PROTEIN TRANSFERASE"/>
    <property type="match status" value="1"/>
</dbReference>
<dbReference type="RefSeq" id="WP_205458452.1">
    <property type="nucleotide sequence ID" value="NZ_JAFHKK010000005.1"/>
</dbReference>
<evidence type="ECO:0000313" key="5">
    <source>
        <dbReference type="EMBL" id="MBN2963909.1"/>
    </source>
</evidence>
<sequence length="217" mass="24111">MLNSLPFLKEGEAFPDPSSGPKEGLLAWGGELSVSRLRTAYRSGIFPWFNEGNPVLWWSPDPRCVIFPETFYFPKSMRRFTRRYTVHFDEAFGAVVALCASRPSTWITPAMQEAYEALHVKGMAHCVAVREKGELVGGVYGVCVGGIFCAESMVSLRPNASKVALWALFNVFNRGLVFVDAQVPNPHLMSLGAQLMPRDKYLDYVAREKNNPCGVGV</sequence>
<dbReference type="SUPFAM" id="SSF55729">
    <property type="entry name" value="Acyl-CoA N-acyltransferases (Nat)"/>
    <property type="match status" value="1"/>
</dbReference>
<evidence type="ECO:0000256" key="3">
    <source>
        <dbReference type="ARBA" id="ARBA00023315"/>
    </source>
</evidence>
<reference evidence="5" key="2">
    <citation type="submission" date="2021-02" db="EMBL/GenBank/DDBJ databases">
        <authorList>
            <person name="Merkel A.Y."/>
        </authorList>
    </citation>
    <scope>NUCLEOTIDE SEQUENCE</scope>
    <source>
        <strain evidence="5">T05b</strain>
    </source>
</reference>
<comment type="subcellular location">
    <subcellularLocation>
        <location evidence="4">Cytoplasm</location>
    </subcellularLocation>
</comment>
<gene>
    <name evidence="4" type="primary">aat</name>
    <name evidence="5" type="ORF">JWV37_03865</name>
</gene>
<dbReference type="Gene3D" id="3.30.70.3550">
    <property type="entry name" value="Leucyl/phenylalanyl-tRNA-protein transferase, N-terminal domain"/>
    <property type="match status" value="1"/>
</dbReference>
<evidence type="ECO:0000313" key="6">
    <source>
        <dbReference type="Proteomes" id="UP000703590"/>
    </source>
</evidence>
<protein>
    <recommendedName>
        <fullName evidence="4">Leucyl/phenylalanyl-tRNA--protein transferase</fullName>
        <ecNumber evidence="4">2.3.2.6</ecNumber>
    </recommendedName>
    <alternativeName>
        <fullName evidence="4">L/F-transferase</fullName>
    </alternativeName>
    <alternativeName>
        <fullName evidence="4">Leucyltransferase</fullName>
    </alternativeName>
    <alternativeName>
        <fullName evidence="4">Phenyalanyltransferase</fullName>
    </alternativeName>
</protein>
<dbReference type="Proteomes" id="UP000703590">
    <property type="component" value="Unassembled WGS sequence"/>
</dbReference>
<comment type="catalytic activity">
    <reaction evidence="4">
        <text>N-terminal L-arginyl-[protein] + L-leucyl-tRNA(Leu) = N-terminal L-leucyl-L-arginyl-[protein] + tRNA(Leu) + H(+)</text>
        <dbReference type="Rhea" id="RHEA:50416"/>
        <dbReference type="Rhea" id="RHEA-COMP:9613"/>
        <dbReference type="Rhea" id="RHEA-COMP:9622"/>
        <dbReference type="Rhea" id="RHEA-COMP:12672"/>
        <dbReference type="Rhea" id="RHEA-COMP:12673"/>
        <dbReference type="ChEBI" id="CHEBI:15378"/>
        <dbReference type="ChEBI" id="CHEBI:64719"/>
        <dbReference type="ChEBI" id="CHEBI:78442"/>
        <dbReference type="ChEBI" id="CHEBI:78494"/>
        <dbReference type="ChEBI" id="CHEBI:133044"/>
        <dbReference type="EC" id="2.3.2.6"/>
    </reaction>
</comment>
<evidence type="ECO:0000256" key="4">
    <source>
        <dbReference type="HAMAP-Rule" id="MF_00688"/>
    </source>
</evidence>
<keyword evidence="1 4" id="KW-0963">Cytoplasm</keyword>
<keyword evidence="3 4" id="KW-0012">Acyltransferase</keyword>
<dbReference type="EMBL" id="JAFHKK010000005">
    <property type="protein sequence ID" value="MBN2963909.1"/>
    <property type="molecule type" value="Genomic_DNA"/>
</dbReference>